<keyword evidence="1" id="KW-0812">Transmembrane</keyword>
<keyword evidence="1" id="KW-0472">Membrane</keyword>
<dbReference type="AlphaFoldDB" id="A0A2D0KS13"/>
<protein>
    <recommendedName>
        <fullName evidence="4">WavE lipopolysaccharide synthesis</fullName>
    </recommendedName>
</protein>
<organism evidence="2 3">
    <name type="scientific">Xenorhabdus stockiae</name>
    <dbReference type="NCBI Taxonomy" id="351614"/>
    <lineage>
        <taxon>Bacteria</taxon>
        <taxon>Pseudomonadati</taxon>
        <taxon>Pseudomonadota</taxon>
        <taxon>Gammaproteobacteria</taxon>
        <taxon>Enterobacterales</taxon>
        <taxon>Morganellaceae</taxon>
        <taxon>Xenorhabdus</taxon>
    </lineage>
</organism>
<sequence>MKIKHTTKQQIKKTLEKVIFFFSPLIIFLLDKLQDFIIYSVNKNSRSKFFFTHHKRPVKAKDVPMEYIWDTDNTDFSNIAIIIQGPISSERDFTYQTVLLYKRFYKNIKIIISTWDDSNTDLIRKLQNEAYVILNQKPQVSGSHNINLQKKTTLEGLIKARELKCKYALKTRTDQRFYSWTTIPLFKKTLADNPPYPNNFIENRIIELTMSVCKFRPWSMCDMFQFGLTDDLIKMWSFPDDKRTRTAYEFSQTKYKVRDIVEENVAEIFVHRNLAKNIGVSYSIDYDSYYNFISNFFYLVDKETIDLFWLKYNSEEYNLVGNSMYDRNQTLTMLRASDFIIMSEVNKSHELRKRNLKDYLTRYEN</sequence>
<dbReference type="Proteomes" id="UP000222366">
    <property type="component" value="Unassembled WGS sequence"/>
</dbReference>
<dbReference type="EMBL" id="NJAJ01000010">
    <property type="protein sequence ID" value="PHM66219.1"/>
    <property type="molecule type" value="Genomic_DNA"/>
</dbReference>
<accession>A0A2D0KS13</accession>
<dbReference type="Pfam" id="PF07507">
    <property type="entry name" value="WavE"/>
    <property type="match status" value="1"/>
</dbReference>
<reference evidence="2 3" key="1">
    <citation type="journal article" date="2017" name="Nat. Microbiol.">
        <title>Natural product diversity associated with the nematode symbionts Photorhabdus and Xenorhabdus.</title>
        <authorList>
            <person name="Tobias N.J."/>
            <person name="Wolff H."/>
            <person name="Djahanschiri B."/>
            <person name="Grundmann F."/>
            <person name="Kronenwerth M."/>
            <person name="Shi Y.M."/>
            <person name="Simonyi S."/>
            <person name="Grun P."/>
            <person name="Shapiro-Ilan D."/>
            <person name="Pidot S.J."/>
            <person name="Stinear T.P."/>
            <person name="Ebersberger I."/>
            <person name="Bode H.B."/>
        </authorList>
    </citation>
    <scope>NUCLEOTIDE SEQUENCE [LARGE SCALE GENOMIC DNA]</scope>
    <source>
        <strain evidence="2 3">DSM 17904</strain>
    </source>
</reference>
<dbReference type="InterPro" id="IPR011122">
    <property type="entry name" value="WavE"/>
</dbReference>
<evidence type="ECO:0000256" key="1">
    <source>
        <dbReference type="SAM" id="Phobius"/>
    </source>
</evidence>
<evidence type="ECO:0000313" key="3">
    <source>
        <dbReference type="Proteomes" id="UP000222366"/>
    </source>
</evidence>
<evidence type="ECO:0000313" key="2">
    <source>
        <dbReference type="EMBL" id="PHM66219.1"/>
    </source>
</evidence>
<feature type="transmembrane region" description="Helical" evidence="1">
    <location>
        <begin position="20"/>
        <end position="41"/>
    </location>
</feature>
<gene>
    <name evidence="2" type="ORF">Xsto_01444</name>
</gene>
<keyword evidence="1" id="KW-1133">Transmembrane helix</keyword>
<comment type="caution">
    <text evidence="2">The sequence shown here is derived from an EMBL/GenBank/DDBJ whole genome shotgun (WGS) entry which is preliminary data.</text>
</comment>
<name>A0A2D0KS13_9GAMM</name>
<keyword evidence="3" id="KW-1185">Reference proteome</keyword>
<proteinExistence type="predicted"/>
<dbReference type="RefSeq" id="WP_099124581.1">
    <property type="nucleotide sequence ID" value="NZ_CAWNRH010000002.1"/>
</dbReference>
<evidence type="ECO:0008006" key="4">
    <source>
        <dbReference type="Google" id="ProtNLM"/>
    </source>
</evidence>